<evidence type="ECO:0000259" key="3">
    <source>
        <dbReference type="PROSITE" id="PS51371"/>
    </source>
</evidence>
<dbReference type="Proteomes" id="UP000433577">
    <property type="component" value="Chromosome 3"/>
</dbReference>
<feature type="domain" description="CBS" evidence="3">
    <location>
        <begin position="81"/>
        <end position="140"/>
    </location>
</feature>
<dbReference type="KEGG" id="pacs:FAZ98_24710"/>
<proteinExistence type="predicted"/>
<protein>
    <submittedName>
        <fullName evidence="4">CBS domain-containing protein</fullName>
    </submittedName>
</protein>
<reference evidence="4 5" key="1">
    <citation type="submission" date="2019-12" db="EMBL/GenBank/DDBJ databases">
        <title>Paraburkholderia acidiphila 7Q-K02 sp. nov and Paraburkholderia acidisoli DHF22 sp. nov., two strains isolated from forest soil.</title>
        <authorList>
            <person name="Gao Z."/>
            <person name="Qiu L."/>
        </authorList>
    </citation>
    <scope>NUCLEOTIDE SEQUENCE [LARGE SCALE GENOMIC DNA]</scope>
    <source>
        <strain evidence="4 5">DHF22</strain>
    </source>
</reference>
<evidence type="ECO:0000313" key="4">
    <source>
        <dbReference type="EMBL" id="QGZ64998.1"/>
    </source>
</evidence>
<sequence length="153" mass="17022">MQVEKFMTRRVVTVGFDDTLETVREIFAKASFHHLLVVEDGKLQGVVSDRDLLRAISPFIDSVVEQARDLGTLNKRVHQIMSRKPITLRPDSTLPEAVALFLDNKISCLPIVDTEFRPVGIVSWRDVLRYLVPADEPAGEAAEPADNDEGAPA</sequence>
<dbReference type="SUPFAM" id="SSF54631">
    <property type="entry name" value="CBS-domain pair"/>
    <property type="match status" value="1"/>
</dbReference>
<evidence type="ECO:0000256" key="2">
    <source>
        <dbReference type="PROSITE-ProRule" id="PRU00703"/>
    </source>
</evidence>
<feature type="domain" description="CBS" evidence="3">
    <location>
        <begin position="7"/>
        <end position="62"/>
    </location>
</feature>
<dbReference type="Pfam" id="PF00571">
    <property type="entry name" value="CBS"/>
    <property type="match status" value="2"/>
</dbReference>
<organism evidence="4 5">
    <name type="scientific">Paraburkholderia acidisoli</name>
    <dbReference type="NCBI Taxonomy" id="2571748"/>
    <lineage>
        <taxon>Bacteria</taxon>
        <taxon>Pseudomonadati</taxon>
        <taxon>Pseudomonadota</taxon>
        <taxon>Betaproteobacteria</taxon>
        <taxon>Burkholderiales</taxon>
        <taxon>Burkholderiaceae</taxon>
        <taxon>Paraburkholderia</taxon>
    </lineage>
</organism>
<dbReference type="PANTHER" id="PTHR43080">
    <property type="entry name" value="CBS DOMAIN-CONTAINING PROTEIN CBSX3, MITOCHONDRIAL"/>
    <property type="match status" value="1"/>
</dbReference>
<dbReference type="OrthoDB" id="9794094at2"/>
<keyword evidence="1 2" id="KW-0129">CBS domain</keyword>
<dbReference type="InterPro" id="IPR046342">
    <property type="entry name" value="CBS_dom_sf"/>
</dbReference>
<dbReference type="CDD" id="cd04584">
    <property type="entry name" value="CBS_pair_AcuB_like"/>
    <property type="match status" value="1"/>
</dbReference>
<dbReference type="Gene3D" id="3.10.580.10">
    <property type="entry name" value="CBS-domain"/>
    <property type="match status" value="1"/>
</dbReference>
<accession>A0A7Z2GNG4</accession>
<evidence type="ECO:0000313" key="5">
    <source>
        <dbReference type="Proteomes" id="UP000433577"/>
    </source>
</evidence>
<dbReference type="AlphaFoldDB" id="A0A7Z2GNG4"/>
<gene>
    <name evidence="4" type="ORF">FAZ98_24710</name>
</gene>
<dbReference type="PANTHER" id="PTHR43080:SF2">
    <property type="entry name" value="CBS DOMAIN-CONTAINING PROTEIN"/>
    <property type="match status" value="1"/>
</dbReference>
<dbReference type="EMBL" id="CP046915">
    <property type="protein sequence ID" value="QGZ64998.1"/>
    <property type="molecule type" value="Genomic_DNA"/>
</dbReference>
<name>A0A7Z2GNG4_9BURK</name>
<dbReference type="InterPro" id="IPR000644">
    <property type="entry name" value="CBS_dom"/>
</dbReference>
<dbReference type="RefSeq" id="WP_158954980.1">
    <property type="nucleotide sequence ID" value="NZ_CP046915.1"/>
</dbReference>
<dbReference type="SMART" id="SM00116">
    <property type="entry name" value="CBS"/>
    <property type="match status" value="2"/>
</dbReference>
<keyword evidence="5" id="KW-1185">Reference proteome</keyword>
<evidence type="ECO:0000256" key="1">
    <source>
        <dbReference type="ARBA" id="ARBA00023122"/>
    </source>
</evidence>
<dbReference type="InterPro" id="IPR051257">
    <property type="entry name" value="Diverse_CBS-Domain"/>
</dbReference>
<dbReference type="PROSITE" id="PS51371">
    <property type="entry name" value="CBS"/>
    <property type="match status" value="2"/>
</dbReference>